<proteinExistence type="predicted"/>
<accession>A0A4Q2A4N7</accession>
<dbReference type="GO" id="GO:0003677">
    <property type="term" value="F:DNA binding"/>
    <property type="evidence" value="ECO:0007669"/>
    <property type="project" value="InterPro"/>
</dbReference>
<evidence type="ECO:0000259" key="2">
    <source>
        <dbReference type="Pfam" id="PF00816"/>
    </source>
</evidence>
<comment type="caution">
    <text evidence="3">The sequence shown here is derived from an EMBL/GenBank/DDBJ whole genome shotgun (WGS) entry which is preliminary data.</text>
</comment>
<organism evidence="3 5">
    <name type="scientific">Burkholderia stabilis</name>
    <dbReference type="NCBI Taxonomy" id="95485"/>
    <lineage>
        <taxon>Bacteria</taxon>
        <taxon>Pseudomonadati</taxon>
        <taxon>Pseudomonadota</taxon>
        <taxon>Betaproteobacteria</taxon>
        <taxon>Burkholderiales</taxon>
        <taxon>Burkholderiaceae</taxon>
        <taxon>Burkholderia</taxon>
        <taxon>Burkholderia cepacia complex</taxon>
    </lineage>
</organism>
<name>A0A4Q2A4N7_9BURK</name>
<dbReference type="InterPro" id="IPR027444">
    <property type="entry name" value="H-NS_C_dom"/>
</dbReference>
<dbReference type="Pfam" id="PF00816">
    <property type="entry name" value="Histone_HNS"/>
    <property type="match status" value="1"/>
</dbReference>
<feature type="coiled-coil region" evidence="1">
    <location>
        <begin position="6"/>
        <end position="38"/>
    </location>
</feature>
<gene>
    <name evidence="3" type="ORF">D1006_40570</name>
    <name evidence="4" type="ORF">D1006_41340</name>
</gene>
<dbReference type="Gene3D" id="4.10.430.30">
    <property type="match status" value="1"/>
</dbReference>
<protein>
    <submittedName>
        <fullName evidence="3">H-NS histone family protein</fullName>
    </submittedName>
</protein>
<sequence>MDAPTLPALRAELDALNIELARVRAQEKKAALAAFKEQVALYDITQQEVLSALGYLQPKRRRAPAQFYDPLSGRSWSGHGPRPKWLAGKNLDDYRIDRVPQTWWPGEEAA</sequence>
<evidence type="ECO:0000313" key="5">
    <source>
        <dbReference type="Proteomes" id="UP000289650"/>
    </source>
</evidence>
<keyword evidence="1" id="KW-0175">Coiled coil</keyword>
<feature type="domain" description="DNA-binding protein H-NS-like C-terminal" evidence="2">
    <location>
        <begin position="72"/>
        <end position="96"/>
    </location>
</feature>
<dbReference type="OrthoDB" id="5297879at2"/>
<evidence type="ECO:0000313" key="4">
    <source>
        <dbReference type="EMBL" id="RXV64228.1"/>
    </source>
</evidence>
<evidence type="ECO:0000256" key="1">
    <source>
        <dbReference type="SAM" id="Coils"/>
    </source>
</evidence>
<dbReference type="Proteomes" id="UP000289650">
    <property type="component" value="Unassembled WGS sequence"/>
</dbReference>
<dbReference type="RefSeq" id="WP_129518693.1">
    <property type="nucleotide sequence ID" value="NZ_QWEX01000005.1"/>
</dbReference>
<reference evidence="3 5" key="1">
    <citation type="submission" date="2018-08" db="EMBL/GenBank/DDBJ databases">
        <title>Mountain-cultivated ginseng endophyte, Burkholderia stabilis and its activity against ginseng root rot disease.</title>
        <authorList>
            <person name="Tapan Kumar M."/>
            <person name="Bae H."/>
            <person name="Shanmugam G."/>
            <person name="Jeon J."/>
        </authorList>
    </citation>
    <scope>NUCLEOTIDE SEQUENCE [LARGE SCALE GENOMIC DNA]</scope>
    <source>
        <strain evidence="3 5">EB159</strain>
    </source>
</reference>
<dbReference type="SUPFAM" id="SSF81273">
    <property type="entry name" value="H-NS histone-like proteins"/>
    <property type="match status" value="1"/>
</dbReference>
<dbReference type="EMBL" id="QWEX01000005">
    <property type="protein sequence ID" value="RXV64228.1"/>
    <property type="molecule type" value="Genomic_DNA"/>
</dbReference>
<evidence type="ECO:0000313" key="3">
    <source>
        <dbReference type="EMBL" id="RXV64103.1"/>
    </source>
</evidence>
<dbReference type="EMBL" id="QWEX01000005">
    <property type="protein sequence ID" value="RXV64103.1"/>
    <property type="molecule type" value="Genomic_DNA"/>
</dbReference>
<dbReference type="AlphaFoldDB" id="A0A4Q2A4N7"/>